<feature type="domain" description="SLH" evidence="4">
    <location>
        <begin position="195"/>
        <end position="258"/>
    </location>
</feature>
<evidence type="ECO:0000313" key="6">
    <source>
        <dbReference type="Proteomes" id="UP001597214"/>
    </source>
</evidence>
<proteinExistence type="predicted"/>
<evidence type="ECO:0000256" key="1">
    <source>
        <dbReference type="ARBA" id="ARBA00022729"/>
    </source>
</evidence>
<feature type="domain" description="SLH" evidence="4">
    <location>
        <begin position="60"/>
        <end position="123"/>
    </location>
</feature>
<sequence length="583" mass="64079">MMKKLPFLCLAMLLTFGTVTPALAEESTTPQEPVSPEEPVESEESSTSEETTEAEERETVEVEFEDTKSLEWVKESIGRMKVKGIFNGYGDGTFQPNKPVTRMQSIITAVRLLGLEEEAVAAASSETILAFKDAVYFEKNPEAKGYIIVALENGLFDASEDKVDPNKPASRVWISTILVRALGLEEQALQSMTDIPNFKDVKEIPAASIGYVNVAVEYGIFTGTEAGLFQPNKNITRAQMAAVLDRTSTSLLEENGATTIQGVVTEITEAEAALELTVEISTGETLSYSVDAKLLVSYEGKFLSADQLVVGDPIQFYVEDGKVLEASILTKEQVETALNAPLGIQELKVEIEFENDGEVEVKYKNSKGKVEAKIEAEELELKGEEALVAIEELLAEWNLSSTMTEEDVLALIESTFASEGTIKELEVKIKFADGTKLTIESKEKADREEKGKKGKNEEESDEESSYNGVKVFTLTFKLVDGEEQKVSYKHEDGKVEAVLTIGEDDLEGEEAQASIEEYLDALALTDGFTEQDFISAIYTVFNLDEAELEELKAIVEFSGGSEIEYELGEEEESERGKGKGNRN</sequence>
<feature type="region of interest" description="Disordered" evidence="2">
    <location>
        <begin position="442"/>
        <end position="464"/>
    </location>
</feature>
<reference evidence="6" key="1">
    <citation type="journal article" date="2019" name="Int. J. Syst. Evol. Microbiol.">
        <title>The Global Catalogue of Microorganisms (GCM) 10K type strain sequencing project: providing services to taxonomists for standard genome sequencing and annotation.</title>
        <authorList>
            <consortium name="The Broad Institute Genomics Platform"/>
            <consortium name="The Broad Institute Genome Sequencing Center for Infectious Disease"/>
            <person name="Wu L."/>
            <person name="Ma J."/>
        </authorList>
    </citation>
    <scope>NUCLEOTIDE SEQUENCE [LARGE SCALE GENOMIC DNA]</scope>
    <source>
        <strain evidence="6">CCUG 49339</strain>
    </source>
</reference>
<evidence type="ECO:0000259" key="4">
    <source>
        <dbReference type="PROSITE" id="PS51272"/>
    </source>
</evidence>
<dbReference type="PANTHER" id="PTHR43308:SF5">
    <property type="entry name" value="S-LAYER PROTEIN _ PEPTIDOGLYCAN ENDO-BETA-N-ACETYLGLUCOSAMINIDASE"/>
    <property type="match status" value="1"/>
</dbReference>
<feature type="compositionally biased region" description="Basic and acidic residues" evidence="2">
    <location>
        <begin position="442"/>
        <end position="457"/>
    </location>
</feature>
<gene>
    <name evidence="5" type="ORF">ACFSCX_10370</name>
</gene>
<dbReference type="InterPro" id="IPR051465">
    <property type="entry name" value="Cell_Envelope_Struct_Comp"/>
</dbReference>
<keyword evidence="6" id="KW-1185">Reference proteome</keyword>
<dbReference type="EMBL" id="JBHUEM010000014">
    <property type="protein sequence ID" value="MFD1736967.1"/>
    <property type="molecule type" value="Genomic_DNA"/>
</dbReference>
<dbReference type="InterPro" id="IPR025623">
    <property type="entry name" value="YusW"/>
</dbReference>
<keyword evidence="1 3" id="KW-0732">Signal</keyword>
<dbReference type="RefSeq" id="WP_377928158.1">
    <property type="nucleotide sequence ID" value="NZ_JBHUEM010000014.1"/>
</dbReference>
<evidence type="ECO:0000256" key="3">
    <source>
        <dbReference type="SAM" id="SignalP"/>
    </source>
</evidence>
<name>A0ABW4LPN6_9BACI</name>
<protein>
    <submittedName>
        <fullName evidence="5">S-layer homology domain-containing protein</fullName>
    </submittedName>
</protein>
<organism evidence="5 6">
    <name type="scientific">Bacillus salitolerans</name>
    <dbReference type="NCBI Taxonomy" id="1437434"/>
    <lineage>
        <taxon>Bacteria</taxon>
        <taxon>Bacillati</taxon>
        <taxon>Bacillota</taxon>
        <taxon>Bacilli</taxon>
        <taxon>Bacillales</taxon>
        <taxon>Bacillaceae</taxon>
        <taxon>Bacillus</taxon>
    </lineage>
</organism>
<feature type="region of interest" description="Disordered" evidence="2">
    <location>
        <begin position="24"/>
        <end position="58"/>
    </location>
</feature>
<evidence type="ECO:0000256" key="2">
    <source>
        <dbReference type="SAM" id="MobiDB-lite"/>
    </source>
</evidence>
<feature type="compositionally biased region" description="Low complexity" evidence="2">
    <location>
        <begin position="25"/>
        <end position="34"/>
    </location>
</feature>
<dbReference type="Proteomes" id="UP001597214">
    <property type="component" value="Unassembled WGS sequence"/>
</dbReference>
<accession>A0ABW4LPN6</accession>
<evidence type="ECO:0000313" key="5">
    <source>
        <dbReference type="EMBL" id="MFD1736967.1"/>
    </source>
</evidence>
<feature type="region of interest" description="Disordered" evidence="2">
    <location>
        <begin position="563"/>
        <end position="583"/>
    </location>
</feature>
<dbReference type="PROSITE" id="PS51272">
    <property type="entry name" value="SLH"/>
    <property type="match status" value="3"/>
</dbReference>
<comment type="caution">
    <text evidence="5">The sequence shown here is derived from an EMBL/GenBank/DDBJ whole genome shotgun (WGS) entry which is preliminary data.</text>
</comment>
<feature type="domain" description="SLH" evidence="4">
    <location>
        <begin position="130"/>
        <end position="192"/>
    </location>
</feature>
<feature type="compositionally biased region" description="Acidic residues" evidence="2">
    <location>
        <begin position="38"/>
        <end position="56"/>
    </location>
</feature>
<feature type="compositionally biased region" description="Acidic residues" evidence="2">
    <location>
        <begin position="563"/>
        <end position="573"/>
    </location>
</feature>
<feature type="chain" id="PRO_5046087075" evidence="3">
    <location>
        <begin position="25"/>
        <end position="583"/>
    </location>
</feature>
<dbReference type="Pfam" id="PF14039">
    <property type="entry name" value="YusW"/>
    <property type="match status" value="2"/>
</dbReference>
<dbReference type="InterPro" id="IPR001119">
    <property type="entry name" value="SLH_dom"/>
</dbReference>
<feature type="signal peptide" evidence="3">
    <location>
        <begin position="1"/>
        <end position="24"/>
    </location>
</feature>
<dbReference type="Pfam" id="PF00395">
    <property type="entry name" value="SLH"/>
    <property type="match status" value="2"/>
</dbReference>
<dbReference type="PANTHER" id="PTHR43308">
    <property type="entry name" value="OUTER MEMBRANE PROTEIN ALPHA-RELATED"/>
    <property type="match status" value="1"/>
</dbReference>